<dbReference type="AlphaFoldDB" id="A0AAW9KH48"/>
<dbReference type="Proteomes" id="UP001289581">
    <property type="component" value="Unassembled WGS sequence"/>
</dbReference>
<name>A0AAW9KH48_9ACTO</name>
<sequence length="101" mass="11329">MTTAPYISIHPRIPLWDAPRYHGSTSVQIAVRLPDDMVTFLDDAVSQGRTPSRAALVAQALEREMRRQSALNDVRILEQCGTSNDLDELVSWSARSFTLDE</sequence>
<organism evidence="1 2">
    <name type="scientific">Actinomyces oris</name>
    <dbReference type="NCBI Taxonomy" id="544580"/>
    <lineage>
        <taxon>Bacteria</taxon>
        <taxon>Bacillati</taxon>
        <taxon>Actinomycetota</taxon>
        <taxon>Actinomycetes</taxon>
        <taxon>Actinomycetales</taxon>
        <taxon>Actinomycetaceae</taxon>
        <taxon>Actinomyces</taxon>
    </lineage>
</organism>
<gene>
    <name evidence="1" type="ORF">QU665_03945</name>
</gene>
<accession>A0AAW9KH48</accession>
<dbReference type="EMBL" id="JAXBCZ010000001">
    <property type="protein sequence ID" value="MEA1304236.1"/>
    <property type="molecule type" value="Genomic_DNA"/>
</dbReference>
<proteinExistence type="predicted"/>
<dbReference type="RefSeq" id="WP_276565220.1">
    <property type="nucleotide sequence ID" value="NZ_JAXBCZ010000001.1"/>
</dbReference>
<dbReference type="NCBIfam" id="NF041551">
    <property type="entry name" value="YlcI_YnfO_N"/>
    <property type="match status" value="1"/>
</dbReference>
<protein>
    <submittedName>
        <fullName evidence="1">YlcI/YnfO family protein</fullName>
    </submittedName>
</protein>
<dbReference type="CDD" id="cd22231">
    <property type="entry name" value="RHH_NikR_HicB-like"/>
    <property type="match status" value="1"/>
</dbReference>
<reference evidence="1 2" key="1">
    <citation type="submission" date="2023-06" db="EMBL/GenBank/DDBJ databases">
        <title>Actinomyces orist ORNL 0101 HMT-893 genome.</title>
        <authorList>
            <person name="Johnston C.D."/>
            <person name="Chen T."/>
            <person name="Dewhirst F.E."/>
        </authorList>
    </citation>
    <scope>NUCLEOTIDE SEQUENCE [LARGE SCALE GENOMIC DNA]</scope>
    <source>
        <strain evidence="1 2">ORNL 0101</strain>
    </source>
</reference>
<evidence type="ECO:0000313" key="2">
    <source>
        <dbReference type="Proteomes" id="UP001289581"/>
    </source>
</evidence>
<keyword evidence="2" id="KW-1185">Reference proteome</keyword>
<comment type="caution">
    <text evidence="1">The sequence shown here is derived from an EMBL/GenBank/DDBJ whole genome shotgun (WGS) entry which is preliminary data.</text>
</comment>
<evidence type="ECO:0000313" key="1">
    <source>
        <dbReference type="EMBL" id="MEA1304236.1"/>
    </source>
</evidence>